<gene>
    <name evidence="1" type="ORF">JOQ06_002818</name>
</gene>
<feature type="non-terminal residue" evidence="1">
    <location>
        <position position="132"/>
    </location>
</feature>
<evidence type="ECO:0000313" key="2">
    <source>
        <dbReference type="Proteomes" id="UP001219934"/>
    </source>
</evidence>
<feature type="non-terminal residue" evidence="1">
    <location>
        <position position="1"/>
    </location>
</feature>
<reference evidence="1" key="1">
    <citation type="submission" date="2022-11" db="EMBL/GenBank/DDBJ databases">
        <title>Chromosome-level genome of Pogonophryne albipinna.</title>
        <authorList>
            <person name="Jo E."/>
        </authorList>
    </citation>
    <scope>NUCLEOTIDE SEQUENCE</scope>
    <source>
        <strain evidence="1">SGF0006</strain>
        <tissue evidence="1">Muscle</tissue>
    </source>
</reference>
<sequence>QNHSFFRESVAFVFVMLNIPAHKGHAEILHMKGALLMFLGADRRSSASGIVRPASFYEAQTETTALCTRHAIRLPPLYIDLQRQPSSPCAYSATRRPDMQQNVLTKIQACKDRCDPLGCGSEKKQMSLSASA</sequence>
<dbReference type="EMBL" id="JAPTMU010000009">
    <property type="protein sequence ID" value="KAJ4938193.1"/>
    <property type="molecule type" value="Genomic_DNA"/>
</dbReference>
<name>A0AAD6B7I5_9TELE</name>
<organism evidence="1 2">
    <name type="scientific">Pogonophryne albipinna</name>
    <dbReference type="NCBI Taxonomy" id="1090488"/>
    <lineage>
        <taxon>Eukaryota</taxon>
        <taxon>Metazoa</taxon>
        <taxon>Chordata</taxon>
        <taxon>Craniata</taxon>
        <taxon>Vertebrata</taxon>
        <taxon>Euteleostomi</taxon>
        <taxon>Actinopterygii</taxon>
        <taxon>Neopterygii</taxon>
        <taxon>Teleostei</taxon>
        <taxon>Neoteleostei</taxon>
        <taxon>Acanthomorphata</taxon>
        <taxon>Eupercaria</taxon>
        <taxon>Perciformes</taxon>
        <taxon>Notothenioidei</taxon>
        <taxon>Pogonophryne</taxon>
    </lineage>
</organism>
<comment type="caution">
    <text evidence="1">The sequence shown here is derived from an EMBL/GenBank/DDBJ whole genome shotgun (WGS) entry which is preliminary data.</text>
</comment>
<dbReference type="AlphaFoldDB" id="A0AAD6B7I5"/>
<evidence type="ECO:0000313" key="1">
    <source>
        <dbReference type="EMBL" id="KAJ4938193.1"/>
    </source>
</evidence>
<dbReference type="Proteomes" id="UP001219934">
    <property type="component" value="Unassembled WGS sequence"/>
</dbReference>
<proteinExistence type="predicted"/>
<protein>
    <submittedName>
        <fullName evidence="1">Uncharacterized protein</fullName>
    </submittedName>
</protein>
<keyword evidence="2" id="KW-1185">Reference proteome</keyword>
<accession>A0AAD6B7I5</accession>